<evidence type="ECO:0000256" key="8">
    <source>
        <dbReference type="SAM" id="MobiDB-lite"/>
    </source>
</evidence>
<keyword evidence="10" id="KW-1185">Reference proteome</keyword>
<evidence type="ECO:0000256" key="7">
    <source>
        <dbReference type="PROSITE-ProRule" id="PRU01016"/>
    </source>
</evidence>
<dbReference type="EC" id="2.1.1.37" evidence="1"/>
<feature type="compositionally biased region" description="Basic and acidic residues" evidence="8">
    <location>
        <begin position="223"/>
        <end position="233"/>
    </location>
</feature>
<dbReference type="GO" id="GO:0003886">
    <property type="term" value="F:DNA (cytosine-5-)-methyltransferase activity"/>
    <property type="evidence" value="ECO:0007669"/>
    <property type="project" value="UniProtKB-EC"/>
</dbReference>
<dbReference type="Gene3D" id="3.40.50.150">
    <property type="entry name" value="Vaccinia Virus protein VP39"/>
    <property type="match status" value="1"/>
</dbReference>
<keyword evidence="2 7" id="KW-0489">Methyltransferase</keyword>
<evidence type="ECO:0000256" key="4">
    <source>
        <dbReference type="ARBA" id="ARBA00022691"/>
    </source>
</evidence>
<comment type="catalytic activity">
    <reaction evidence="6">
        <text>a 2'-deoxycytidine in DNA + S-adenosyl-L-methionine = a 5-methyl-2'-deoxycytidine in DNA + S-adenosyl-L-homocysteine + H(+)</text>
        <dbReference type="Rhea" id="RHEA:13681"/>
        <dbReference type="Rhea" id="RHEA-COMP:11369"/>
        <dbReference type="Rhea" id="RHEA-COMP:11370"/>
        <dbReference type="ChEBI" id="CHEBI:15378"/>
        <dbReference type="ChEBI" id="CHEBI:57856"/>
        <dbReference type="ChEBI" id="CHEBI:59789"/>
        <dbReference type="ChEBI" id="CHEBI:85452"/>
        <dbReference type="ChEBI" id="CHEBI:85454"/>
        <dbReference type="EC" id="2.1.1.37"/>
    </reaction>
</comment>
<dbReference type="InterPro" id="IPR001525">
    <property type="entry name" value="C5_MeTfrase"/>
</dbReference>
<dbReference type="OrthoDB" id="9813719at2"/>
<dbReference type="PANTHER" id="PTHR10629:SF52">
    <property type="entry name" value="DNA (CYTOSINE-5)-METHYLTRANSFERASE 1"/>
    <property type="match status" value="1"/>
</dbReference>
<dbReference type="Proteomes" id="UP000268016">
    <property type="component" value="Unassembled WGS sequence"/>
</dbReference>
<organism evidence="9 10">
    <name type="scientific">Histidinibacterium lentulum</name>
    <dbReference type="NCBI Taxonomy" id="2480588"/>
    <lineage>
        <taxon>Bacteria</taxon>
        <taxon>Pseudomonadati</taxon>
        <taxon>Pseudomonadota</taxon>
        <taxon>Alphaproteobacteria</taxon>
        <taxon>Rhodobacterales</taxon>
        <taxon>Paracoccaceae</taxon>
        <taxon>Histidinibacterium</taxon>
    </lineage>
</organism>
<feature type="region of interest" description="Disordered" evidence="8">
    <location>
        <begin position="202"/>
        <end position="247"/>
    </location>
</feature>
<dbReference type="InterPro" id="IPR050390">
    <property type="entry name" value="C5-Methyltransferase"/>
</dbReference>
<name>A0A3N2R946_9RHOB</name>
<reference evidence="9 10" key="1">
    <citation type="submission" date="2018-10" db="EMBL/GenBank/DDBJ databases">
        <title>Histidinibacterium lentulum gen. nov., sp. nov., a marine bacterium from the culture broth of Picochlorum sp. 122.</title>
        <authorList>
            <person name="Wang G."/>
        </authorList>
    </citation>
    <scope>NUCLEOTIDE SEQUENCE [LARGE SCALE GENOMIC DNA]</scope>
    <source>
        <strain evidence="9 10">B17</strain>
    </source>
</reference>
<dbReference type="GO" id="GO:0032259">
    <property type="term" value="P:methylation"/>
    <property type="evidence" value="ECO:0007669"/>
    <property type="project" value="UniProtKB-KW"/>
</dbReference>
<proteinExistence type="inferred from homology"/>
<dbReference type="InterPro" id="IPR018117">
    <property type="entry name" value="C5_DNA_meth_AS"/>
</dbReference>
<dbReference type="PROSITE" id="PS00094">
    <property type="entry name" value="C5_MTASE_1"/>
    <property type="match status" value="1"/>
</dbReference>
<gene>
    <name evidence="9" type="ORF">EAT49_00160</name>
</gene>
<comment type="caution">
    <text evidence="9">The sequence shown here is derived from an EMBL/GenBank/DDBJ whole genome shotgun (WGS) entry which is preliminary data.</text>
</comment>
<evidence type="ECO:0000256" key="3">
    <source>
        <dbReference type="ARBA" id="ARBA00022679"/>
    </source>
</evidence>
<evidence type="ECO:0000313" key="10">
    <source>
        <dbReference type="Proteomes" id="UP000268016"/>
    </source>
</evidence>
<dbReference type="AlphaFoldDB" id="A0A3N2R946"/>
<evidence type="ECO:0000256" key="1">
    <source>
        <dbReference type="ARBA" id="ARBA00011975"/>
    </source>
</evidence>
<dbReference type="GO" id="GO:0044027">
    <property type="term" value="P:negative regulation of gene expression via chromosomal CpG island methylation"/>
    <property type="evidence" value="ECO:0007669"/>
    <property type="project" value="TreeGrafter"/>
</dbReference>
<dbReference type="PRINTS" id="PR00105">
    <property type="entry name" value="C5METTRFRASE"/>
</dbReference>
<comment type="similarity">
    <text evidence="7">Belongs to the class I-like SAM-binding methyltransferase superfamily. C5-methyltransferase family.</text>
</comment>
<keyword evidence="3 7" id="KW-0808">Transferase</keyword>
<evidence type="ECO:0000256" key="5">
    <source>
        <dbReference type="ARBA" id="ARBA00022747"/>
    </source>
</evidence>
<dbReference type="InterPro" id="IPR029063">
    <property type="entry name" value="SAM-dependent_MTases_sf"/>
</dbReference>
<keyword evidence="5" id="KW-0680">Restriction system</keyword>
<accession>A0A3N2R946</accession>
<dbReference type="PROSITE" id="PS51679">
    <property type="entry name" value="SAM_MT_C5"/>
    <property type="match status" value="1"/>
</dbReference>
<protein>
    <recommendedName>
        <fullName evidence="1">DNA (cytosine-5-)-methyltransferase</fullName>
        <ecNumber evidence="1">2.1.1.37</ecNumber>
    </recommendedName>
</protein>
<evidence type="ECO:0000256" key="2">
    <source>
        <dbReference type="ARBA" id="ARBA00022603"/>
    </source>
</evidence>
<evidence type="ECO:0000313" key="9">
    <source>
        <dbReference type="EMBL" id="ROU03866.1"/>
    </source>
</evidence>
<dbReference type="Pfam" id="PF00145">
    <property type="entry name" value="DNA_methylase"/>
    <property type="match status" value="1"/>
</dbReference>
<dbReference type="GO" id="GO:0003677">
    <property type="term" value="F:DNA binding"/>
    <property type="evidence" value="ECO:0007669"/>
    <property type="project" value="TreeGrafter"/>
</dbReference>
<dbReference type="PANTHER" id="PTHR10629">
    <property type="entry name" value="CYTOSINE-SPECIFIC METHYLTRANSFERASE"/>
    <property type="match status" value="1"/>
</dbReference>
<sequence>MDGVALPSSGLPAGAGDACLFGLSLCSGAGGLDLGLHLALPGYRTVGHVERDAYAAAVLVARMEDATLDRAPLWDDVATFDGRPWRGAVDIVTAGYPCQPFSVAGKRRGADDPRHLWPHVARIIGEVEPPFVFLENVAHHLRLGFPEVAGGLVGMGYRLAAGLFTAAEVGAPHRRERLFILAHRERDHLADPARLFRDAVERRQPDGDDATLDDANGAGSQGRGDEPREHAGERAAWPPGPGDADGWRAFLRHAPDLEPSIRRGADGLAHRVDRLRLCGNGVVPLVAAHALRTLAVELLADG</sequence>
<evidence type="ECO:0000256" key="6">
    <source>
        <dbReference type="ARBA" id="ARBA00047422"/>
    </source>
</evidence>
<keyword evidence="4 7" id="KW-0949">S-adenosyl-L-methionine</keyword>
<feature type="active site" evidence="7">
    <location>
        <position position="98"/>
    </location>
</feature>
<dbReference type="GO" id="GO:0009307">
    <property type="term" value="P:DNA restriction-modification system"/>
    <property type="evidence" value="ECO:0007669"/>
    <property type="project" value="UniProtKB-KW"/>
</dbReference>
<dbReference type="EMBL" id="RDRB01000001">
    <property type="protein sequence ID" value="ROU03866.1"/>
    <property type="molecule type" value="Genomic_DNA"/>
</dbReference>
<dbReference type="SUPFAM" id="SSF53335">
    <property type="entry name" value="S-adenosyl-L-methionine-dependent methyltransferases"/>
    <property type="match status" value="1"/>
</dbReference>